<dbReference type="InterPro" id="IPR011060">
    <property type="entry name" value="RibuloseP-bd_barrel"/>
</dbReference>
<dbReference type="InterPro" id="IPR001240">
    <property type="entry name" value="PRAI_dom"/>
</dbReference>
<dbReference type="GO" id="GO:0000162">
    <property type="term" value="P:L-tryptophan biosynthetic process"/>
    <property type="evidence" value="ECO:0007669"/>
    <property type="project" value="UniProtKB-UniRule"/>
</dbReference>
<dbReference type="SUPFAM" id="SSF51366">
    <property type="entry name" value="Ribulose-phoshate binding barrel"/>
    <property type="match status" value="1"/>
</dbReference>
<dbReference type="InterPro" id="IPR044643">
    <property type="entry name" value="TrpF_fam"/>
</dbReference>
<dbReference type="UniPathway" id="UPA00035">
    <property type="reaction ID" value="UER00042"/>
</dbReference>
<evidence type="ECO:0000259" key="10">
    <source>
        <dbReference type="Pfam" id="PF00697"/>
    </source>
</evidence>
<dbReference type="Gene3D" id="3.20.20.70">
    <property type="entry name" value="Aldolase class I"/>
    <property type="match status" value="1"/>
</dbReference>
<evidence type="ECO:0000313" key="11">
    <source>
        <dbReference type="EMBL" id="ADM89708.1"/>
    </source>
</evidence>
<dbReference type="EC" id="5.3.1.24" evidence="3 9"/>
<feature type="domain" description="N-(5'phosphoribosyl) anthranilate isomerase (PRAI)" evidence="10">
    <location>
        <begin position="6"/>
        <end position="209"/>
    </location>
</feature>
<evidence type="ECO:0000313" key="12">
    <source>
        <dbReference type="Proteomes" id="UP000001303"/>
    </source>
</evidence>
<evidence type="ECO:0000256" key="5">
    <source>
        <dbReference type="ARBA" id="ARBA00022605"/>
    </source>
</evidence>
<keyword evidence="5 9" id="KW-0028">Amino-acid biosynthesis</keyword>
<dbReference type="STRING" id="871271.ZICARI_089"/>
<dbReference type="HAMAP" id="MF_00135">
    <property type="entry name" value="PRAI"/>
    <property type="match status" value="1"/>
</dbReference>
<evidence type="ECO:0000256" key="9">
    <source>
        <dbReference type="HAMAP-Rule" id="MF_00135"/>
    </source>
</evidence>
<comment type="pathway">
    <text evidence="2 9">Amino-acid biosynthesis; L-tryptophan biosynthesis; L-tryptophan from chorismate: step 3/5.</text>
</comment>
<dbReference type="Proteomes" id="UP000001303">
    <property type="component" value="Chromosome"/>
</dbReference>
<dbReference type="GO" id="GO:0004640">
    <property type="term" value="F:phosphoribosylanthranilate isomerase activity"/>
    <property type="evidence" value="ECO:0007669"/>
    <property type="project" value="UniProtKB-UniRule"/>
</dbReference>
<dbReference type="CDD" id="cd00405">
    <property type="entry name" value="PRAI"/>
    <property type="match status" value="1"/>
</dbReference>
<keyword evidence="6 9" id="KW-0822">Tryptophan biosynthesis</keyword>
<keyword evidence="8 9" id="KW-0413">Isomerase</keyword>
<proteinExistence type="inferred from homology"/>
<evidence type="ECO:0000256" key="7">
    <source>
        <dbReference type="ARBA" id="ARBA00023141"/>
    </source>
</evidence>
<evidence type="ECO:0000256" key="4">
    <source>
        <dbReference type="ARBA" id="ARBA00022272"/>
    </source>
</evidence>
<dbReference type="AlphaFoldDB" id="E0TIT1"/>
<evidence type="ECO:0000256" key="8">
    <source>
        <dbReference type="ARBA" id="ARBA00023235"/>
    </source>
</evidence>
<organism evidence="11 12">
    <name type="scientific">Zinderia insecticola (strain CARI)</name>
    <dbReference type="NCBI Taxonomy" id="871271"/>
    <lineage>
        <taxon>Bacteria</taxon>
        <taxon>Pseudomonadati</taxon>
        <taxon>Pseudomonadota</taxon>
        <taxon>Betaproteobacteria</taxon>
        <taxon>Burkholderiales</taxon>
        <taxon>Oxalobacteraceae</taxon>
        <taxon>Candidatus Zinderia</taxon>
    </lineage>
</organism>
<gene>
    <name evidence="9 11" type="primary">trpF</name>
    <name evidence="11" type="ordered locus">ZICARI_089</name>
</gene>
<name>E0TIT1_ZINIC</name>
<evidence type="ECO:0000256" key="2">
    <source>
        <dbReference type="ARBA" id="ARBA00004664"/>
    </source>
</evidence>
<evidence type="ECO:0000256" key="6">
    <source>
        <dbReference type="ARBA" id="ARBA00022822"/>
    </source>
</evidence>
<dbReference type="InterPro" id="IPR013785">
    <property type="entry name" value="Aldolase_TIM"/>
</dbReference>
<keyword evidence="7 9" id="KW-0057">Aromatic amino acid biosynthesis</keyword>
<keyword evidence="12" id="KW-1185">Reference proteome</keyword>
<evidence type="ECO:0000256" key="3">
    <source>
        <dbReference type="ARBA" id="ARBA00012572"/>
    </source>
</evidence>
<protein>
    <recommendedName>
        <fullName evidence="4 9">N-(5'-phosphoribosyl)anthranilate isomerase</fullName>
        <shortName evidence="9">PRAI</shortName>
        <ecNumber evidence="3 9">5.3.1.24</ecNumber>
    </recommendedName>
</protein>
<evidence type="ECO:0000256" key="1">
    <source>
        <dbReference type="ARBA" id="ARBA00001164"/>
    </source>
</evidence>
<sequence length="214" mass="24839">MHDIKIKICGLTNLKDIYSICKLNINSIGFIFYKKSPRYINIKLAIKLSKIIPPFINIVALFVNEKKKKIIKILNNLPISIIQFHGNESIKFCNKISKILKKPFIKVMHIKNNTKFKDILKYKNKLKKNLFFRGLLLDTFNKNYGGSGKSFNINIIKKNSSKFIISGGINLSNIKNIIKKIRPYAIDISSSIEKYIRKKNINKIRKLIKIVKNK</sequence>
<dbReference type="EMBL" id="CP002161">
    <property type="protein sequence ID" value="ADM89708.1"/>
    <property type="molecule type" value="Genomic_DNA"/>
</dbReference>
<dbReference type="HOGENOM" id="CLU_076364_2_0_4"/>
<reference evidence="11 12" key="1">
    <citation type="journal article" date="2010" name="Genome Biol. Evol.">
        <title>Functional convergence in reduced genomes of bacterial symbionts spanning 200 My of evolution.</title>
        <authorList>
            <person name="McCutcheon J.P."/>
            <person name="Moran N.A."/>
        </authorList>
    </citation>
    <scope>NUCLEOTIDE SEQUENCE [LARGE SCALE GENOMIC DNA]</scope>
    <source>
        <strain evidence="11 12">CARI</strain>
    </source>
</reference>
<accession>E0TIT1</accession>
<comment type="similarity">
    <text evidence="9">Belongs to the TrpF family.</text>
</comment>
<dbReference type="PANTHER" id="PTHR42894:SF1">
    <property type="entry name" value="N-(5'-PHOSPHORIBOSYL)ANTHRANILATE ISOMERASE"/>
    <property type="match status" value="1"/>
</dbReference>
<dbReference type="Pfam" id="PF00697">
    <property type="entry name" value="PRAI"/>
    <property type="match status" value="1"/>
</dbReference>
<dbReference type="KEGG" id="zin:ZICARI_089"/>
<dbReference type="PANTHER" id="PTHR42894">
    <property type="entry name" value="N-(5'-PHOSPHORIBOSYL)ANTHRANILATE ISOMERASE"/>
    <property type="match status" value="1"/>
</dbReference>
<comment type="catalytic activity">
    <reaction evidence="1 9">
        <text>N-(5-phospho-beta-D-ribosyl)anthranilate = 1-(2-carboxyphenylamino)-1-deoxy-D-ribulose 5-phosphate</text>
        <dbReference type="Rhea" id="RHEA:21540"/>
        <dbReference type="ChEBI" id="CHEBI:18277"/>
        <dbReference type="ChEBI" id="CHEBI:58613"/>
        <dbReference type="EC" id="5.3.1.24"/>
    </reaction>
</comment>